<protein>
    <submittedName>
        <fullName evidence="2">Uncharacterized protein</fullName>
    </submittedName>
</protein>
<feature type="signal peptide" evidence="1">
    <location>
        <begin position="1"/>
        <end position="22"/>
    </location>
</feature>
<accession>A0A8J2PX16</accession>
<proteinExistence type="predicted"/>
<organism evidence="2 3">
    <name type="scientific">Allacma fusca</name>
    <dbReference type="NCBI Taxonomy" id="39272"/>
    <lineage>
        <taxon>Eukaryota</taxon>
        <taxon>Metazoa</taxon>
        <taxon>Ecdysozoa</taxon>
        <taxon>Arthropoda</taxon>
        <taxon>Hexapoda</taxon>
        <taxon>Collembola</taxon>
        <taxon>Symphypleona</taxon>
        <taxon>Sminthuridae</taxon>
        <taxon>Allacma</taxon>
    </lineage>
</organism>
<dbReference type="AlphaFoldDB" id="A0A8J2PX16"/>
<evidence type="ECO:0000313" key="2">
    <source>
        <dbReference type="EMBL" id="CAG7836519.1"/>
    </source>
</evidence>
<keyword evidence="1" id="KW-0732">Signal</keyword>
<dbReference type="Proteomes" id="UP000708208">
    <property type="component" value="Unassembled WGS sequence"/>
</dbReference>
<feature type="chain" id="PRO_5035298392" evidence="1">
    <location>
        <begin position="23"/>
        <end position="327"/>
    </location>
</feature>
<evidence type="ECO:0000256" key="1">
    <source>
        <dbReference type="SAM" id="SignalP"/>
    </source>
</evidence>
<dbReference type="EMBL" id="CAJVCH010571065">
    <property type="protein sequence ID" value="CAG7836519.1"/>
    <property type="molecule type" value="Genomic_DNA"/>
</dbReference>
<gene>
    <name evidence="2" type="ORF">AFUS01_LOCUS45756</name>
</gene>
<name>A0A8J2PX16_9HEXA</name>
<keyword evidence="3" id="KW-1185">Reference proteome</keyword>
<reference evidence="2" key="1">
    <citation type="submission" date="2021-06" db="EMBL/GenBank/DDBJ databases">
        <authorList>
            <person name="Hodson N. C."/>
            <person name="Mongue J. A."/>
            <person name="Jaron S. K."/>
        </authorList>
    </citation>
    <scope>NUCLEOTIDE SEQUENCE</scope>
</reference>
<evidence type="ECO:0000313" key="3">
    <source>
        <dbReference type="Proteomes" id="UP000708208"/>
    </source>
</evidence>
<sequence>MKPNKVRLIGTVLLISVASVFGNGNGISRNLTISFPASSTGHRPIIQKLQQSYRHDIHQTLQLLNSTHSDTDLHTRISKLEAQNVLLLQDIAKLTQQKNQDFLDNMKQNNDQMFSKILKILNTMDTAITELSTRLSVFEARGDEDKIDDIVNNPQVRLFTQENYRGSSEDYNFGINGPCVREEFAGAKVVKTISGEQVIKDPTNLQKYFPDLVEFDSWDLYYKGVVLDDSDLTPMKGYLFGYGGFPIPLKIGGPANETFNTFPQTPAGAAEWSERTAFIPDCMRAHPGKDLWISVVFMFQNERATRPYLFTYRIRCALKVFYGIIRN</sequence>
<comment type="caution">
    <text evidence="2">The sequence shown here is derived from an EMBL/GenBank/DDBJ whole genome shotgun (WGS) entry which is preliminary data.</text>
</comment>